<feature type="domain" description="MmgE/PrpD N-terminal" evidence="2">
    <location>
        <begin position="10"/>
        <end position="250"/>
    </location>
</feature>
<dbReference type="Pfam" id="PF03972">
    <property type="entry name" value="MmgE_PrpD_N"/>
    <property type="match status" value="1"/>
</dbReference>
<dbReference type="EMBL" id="JBDIME010000001">
    <property type="protein sequence ID" value="MEN2788043.1"/>
    <property type="molecule type" value="Genomic_DNA"/>
</dbReference>
<dbReference type="Pfam" id="PF19305">
    <property type="entry name" value="MmgE_PrpD_C"/>
    <property type="match status" value="1"/>
</dbReference>
<dbReference type="InterPro" id="IPR005656">
    <property type="entry name" value="MmgE_PrpD"/>
</dbReference>
<evidence type="ECO:0000313" key="5">
    <source>
        <dbReference type="Proteomes" id="UP001419910"/>
    </source>
</evidence>
<evidence type="ECO:0000256" key="1">
    <source>
        <dbReference type="ARBA" id="ARBA00006174"/>
    </source>
</evidence>
<comment type="similarity">
    <text evidence="1">Belongs to the PrpD family.</text>
</comment>
<accession>A0ABU9XX14</accession>
<keyword evidence="5" id="KW-1185">Reference proteome</keyword>
<dbReference type="SUPFAM" id="SSF103378">
    <property type="entry name" value="2-methylcitrate dehydratase PrpD"/>
    <property type="match status" value="1"/>
</dbReference>
<name>A0ABU9XX14_9SPHN</name>
<dbReference type="Gene3D" id="3.30.1330.120">
    <property type="entry name" value="2-methylcitrate dehydratase PrpD"/>
    <property type="match status" value="1"/>
</dbReference>
<evidence type="ECO:0000259" key="2">
    <source>
        <dbReference type="Pfam" id="PF03972"/>
    </source>
</evidence>
<comment type="caution">
    <text evidence="4">The sequence shown here is derived from an EMBL/GenBank/DDBJ whole genome shotgun (WGS) entry which is preliminary data.</text>
</comment>
<evidence type="ECO:0000259" key="3">
    <source>
        <dbReference type="Pfam" id="PF19305"/>
    </source>
</evidence>
<evidence type="ECO:0000313" key="4">
    <source>
        <dbReference type="EMBL" id="MEN2788043.1"/>
    </source>
</evidence>
<gene>
    <name evidence="4" type="ORF">ABC974_00240</name>
</gene>
<protein>
    <submittedName>
        <fullName evidence="4">MmgE/PrpD family protein</fullName>
    </submittedName>
</protein>
<dbReference type="InterPro" id="IPR036148">
    <property type="entry name" value="MmgE/PrpD_sf"/>
</dbReference>
<dbReference type="PANTHER" id="PTHR16943:SF8">
    <property type="entry name" value="2-METHYLCITRATE DEHYDRATASE"/>
    <property type="match status" value="1"/>
</dbReference>
<reference evidence="4 5" key="1">
    <citation type="submission" date="2024-05" db="EMBL/GenBank/DDBJ databases">
        <authorList>
            <person name="Liu Q."/>
            <person name="Xin Y.-H."/>
        </authorList>
    </citation>
    <scope>NUCLEOTIDE SEQUENCE [LARGE SCALE GENOMIC DNA]</scope>
    <source>
        <strain evidence="4 5">CGMCC 1.10181</strain>
    </source>
</reference>
<dbReference type="Proteomes" id="UP001419910">
    <property type="component" value="Unassembled WGS sequence"/>
</dbReference>
<dbReference type="RefSeq" id="WP_343887616.1">
    <property type="nucleotide sequence ID" value="NZ_BAAAEH010000005.1"/>
</dbReference>
<dbReference type="InterPro" id="IPR045336">
    <property type="entry name" value="MmgE_PrpD_N"/>
</dbReference>
<dbReference type="InterPro" id="IPR042188">
    <property type="entry name" value="MmgE/PrpD_sf_2"/>
</dbReference>
<sequence length="461" mass="48393">MVGTSGLSTAIARHVADFSADDLPASAVHAAKRALLDGVGVMLGASGASPDIAPFVDYAVREGRGDAAILGHGLRTSAAMAAFANGAMAHALDFEDAFDAAPCHPNASLLPAALAIAQSGPPVSGRELLAAIAIGCDLVCRIGLSLRREMEAGGWYPPPILGAFGAVAAAGRLRRLPAEQMLDAFSLTLCQVTMPGEIKYSRDTVIRAVREAFPAQAAVQASALAQAGIRGFEAPFEGKAGFFRLYAEGDYDPAIILDGLGERFLIEQLSFKRWPACRGTHAYIEAAQILRAQHAIDPASIVAIVATGGDVQQMLVEPADRKQAPANAIDAKFSIPFTIGTALIDDEVTLESFEGEALADPRKRALARLVRFEQRPDWGRDRAASGGLSIELAGGERYEQWIDIAAGDVSRPIDDAGLTAKFRRCAARARQALPSDQTDRLAGAIWALDGAGDAAKSLSAI</sequence>
<proteinExistence type="inferred from homology"/>
<dbReference type="Gene3D" id="1.10.4100.10">
    <property type="entry name" value="2-methylcitrate dehydratase PrpD"/>
    <property type="match status" value="1"/>
</dbReference>
<organism evidence="4 5">
    <name type="scientific">Sphingomonas oligophenolica</name>
    <dbReference type="NCBI Taxonomy" id="301154"/>
    <lineage>
        <taxon>Bacteria</taxon>
        <taxon>Pseudomonadati</taxon>
        <taxon>Pseudomonadota</taxon>
        <taxon>Alphaproteobacteria</taxon>
        <taxon>Sphingomonadales</taxon>
        <taxon>Sphingomonadaceae</taxon>
        <taxon>Sphingomonas</taxon>
    </lineage>
</organism>
<feature type="domain" description="MmgE/PrpD C-terminal" evidence="3">
    <location>
        <begin position="274"/>
        <end position="429"/>
    </location>
</feature>
<dbReference type="PANTHER" id="PTHR16943">
    <property type="entry name" value="2-METHYLCITRATE DEHYDRATASE-RELATED"/>
    <property type="match status" value="1"/>
</dbReference>
<dbReference type="InterPro" id="IPR045337">
    <property type="entry name" value="MmgE_PrpD_C"/>
</dbReference>
<dbReference type="InterPro" id="IPR042183">
    <property type="entry name" value="MmgE/PrpD_sf_1"/>
</dbReference>